<dbReference type="InterPro" id="IPR000859">
    <property type="entry name" value="CUB_dom"/>
</dbReference>
<reference evidence="5" key="2">
    <citation type="submission" date="2014-03" db="EMBL/GenBank/DDBJ databases">
        <authorList>
            <person name="Genoscope - CEA"/>
        </authorList>
    </citation>
    <scope>NUCLEOTIDE SEQUENCE</scope>
</reference>
<evidence type="ECO:0000259" key="4">
    <source>
        <dbReference type="PROSITE" id="PS01180"/>
    </source>
</evidence>
<dbReference type="EMBL" id="FR919211">
    <property type="protein sequence ID" value="CDQ94962.1"/>
    <property type="molecule type" value="Genomic_DNA"/>
</dbReference>
<accession>A0A060YTR3</accession>
<proteinExistence type="predicted"/>
<dbReference type="CDD" id="cd00041">
    <property type="entry name" value="CUB"/>
    <property type="match status" value="1"/>
</dbReference>
<keyword evidence="2" id="KW-1015">Disulfide bond</keyword>
<dbReference type="SMART" id="SM00042">
    <property type="entry name" value="CUB"/>
    <property type="match status" value="1"/>
</dbReference>
<dbReference type="PaxDb" id="8022-A0A060YTR3"/>
<organism evidence="5 6">
    <name type="scientific">Oncorhynchus mykiss</name>
    <name type="common">Rainbow trout</name>
    <name type="synonym">Salmo gairdneri</name>
    <dbReference type="NCBI Taxonomy" id="8022"/>
    <lineage>
        <taxon>Eukaryota</taxon>
        <taxon>Metazoa</taxon>
        <taxon>Chordata</taxon>
        <taxon>Craniata</taxon>
        <taxon>Vertebrata</taxon>
        <taxon>Euteleostomi</taxon>
        <taxon>Actinopterygii</taxon>
        <taxon>Neopterygii</taxon>
        <taxon>Teleostei</taxon>
        <taxon>Protacanthopterygii</taxon>
        <taxon>Salmoniformes</taxon>
        <taxon>Salmonidae</taxon>
        <taxon>Salmoninae</taxon>
        <taxon>Oncorhynchus</taxon>
    </lineage>
</organism>
<dbReference type="Pfam" id="PF00431">
    <property type="entry name" value="CUB"/>
    <property type="match status" value="1"/>
</dbReference>
<comment type="caution">
    <text evidence="3">Lacks conserved residue(s) required for the propagation of feature annotation.</text>
</comment>
<keyword evidence="1" id="KW-0677">Repeat</keyword>
<gene>
    <name evidence="5" type="ORF">GSONMT00009218001</name>
</gene>
<evidence type="ECO:0000313" key="6">
    <source>
        <dbReference type="Proteomes" id="UP000193380"/>
    </source>
</evidence>
<dbReference type="STRING" id="8022.A0A060YTR3"/>
<evidence type="ECO:0000256" key="3">
    <source>
        <dbReference type="PROSITE-ProRule" id="PRU00059"/>
    </source>
</evidence>
<dbReference type="PANTHER" id="PTHR24251">
    <property type="entry name" value="OVOCHYMASE-RELATED"/>
    <property type="match status" value="1"/>
</dbReference>
<dbReference type="Proteomes" id="UP000193380">
    <property type="component" value="Unassembled WGS sequence"/>
</dbReference>
<dbReference type="Gene3D" id="2.60.120.290">
    <property type="entry name" value="Spermadhesin, CUB domain"/>
    <property type="match status" value="1"/>
</dbReference>
<evidence type="ECO:0000313" key="5">
    <source>
        <dbReference type="EMBL" id="CDQ94962.1"/>
    </source>
</evidence>
<protein>
    <recommendedName>
        <fullName evidence="4">CUB domain-containing protein</fullName>
    </recommendedName>
</protein>
<evidence type="ECO:0000256" key="1">
    <source>
        <dbReference type="ARBA" id="ARBA00022737"/>
    </source>
</evidence>
<feature type="non-terminal residue" evidence="5">
    <location>
        <position position="1"/>
    </location>
</feature>
<dbReference type="AlphaFoldDB" id="A0A060YTR3"/>
<dbReference type="InterPro" id="IPR035914">
    <property type="entry name" value="Sperma_CUB_dom_sf"/>
</dbReference>
<reference evidence="5" key="1">
    <citation type="journal article" date="2014" name="Nat. Commun.">
        <title>The rainbow trout genome provides novel insights into evolution after whole-genome duplication in vertebrates.</title>
        <authorList>
            <person name="Berthelot C."/>
            <person name="Brunet F."/>
            <person name="Chalopin D."/>
            <person name="Juanchich A."/>
            <person name="Bernard M."/>
            <person name="Noel B."/>
            <person name="Bento P."/>
            <person name="Da Silva C."/>
            <person name="Labadie K."/>
            <person name="Alberti A."/>
            <person name="Aury J.M."/>
            <person name="Louis A."/>
            <person name="Dehais P."/>
            <person name="Bardou P."/>
            <person name="Montfort J."/>
            <person name="Klopp C."/>
            <person name="Cabau C."/>
            <person name="Gaspin C."/>
            <person name="Thorgaard G.H."/>
            <person name="Boussaha M."/>
            <person name="Quillet E."/>
            <person name="Guyomard R."/>
            <person name="Galiana D."/>
            <person name="Bobe J."/>
            <person name="Volff J.N."/>
            <person name="Genet C."/>
            <person name="Wincker P."/>
            <person name="Jaillon O."/>
            <person name="Roest Crollius H."/>
            <person name="Guiguen Y."/>
        </authorList>
    </citation>
    <scope>NUCLEOTIDE SEQUENCE [LARGE SCALE GENOMIC DNA]</scope>
</reference>
<dbReference type="PANTHER" id="PTHR24251:SF41">
    <property type="entry name" value="DELETED IN MALIGNANT BRAIN TUMORS 1 PROTEIN-LIKE"/>
    <property type="match status" value="1"/>
</dbReference>
<name>A0A060YTR3_ONCMY</name>
<sequence>RHRRSNRERGQRESDGWMVGILEVFVQLKSSPSPHSLLPEIAGAGGALQGDRGDLLTPGFPAQNYENGALYQWRITVPEGEKIRLTFSSFDLVPEACRDYVDVYDGHKTGSAMLGKTSLCVMLTLVYSSWTSIDTYSTDILRPTHLLHNMCRPTLKMYLFTSLIICQNTLIIPYPHNMGTLKHSFSKIGYFCSWIFNDENRETVTTSATSSILQTHNQYILKSHNLSNFTNELVLGGIVS</sequence>
<feature type="domain" description="CUB" evidence="4">
    <location>
        <begin position="44"/>
        <end position="116"/>
    </location>
</feature>
<evidence type="ECO:0000256" key="2">
    <source>
        <dbReference type="ARBA" id="ARBA00023157"/>
    </source>
</evidence>
<dbReference type="PROSITE" id="PS01180">
    <property type="entry name" value="CUB"/>
    <property type="match status" value="1"/>
</dbReference>
<dbReference type="SUPFAM" id="SSF49854">
    <property type="entry name" value="Spermadhesin, CUB domain"/>
    <property type="match status" value="1"/>
</dbReference>